<dbReference type="InterPro" id="IPR029063">
    <property type="entry name" value="SAM-dependent_MTases_sf"/>
</dbReference>
<keyword evidence="2" id="KW-0489">Methyltransferase</keyword>
<dbReference type="InterPro" id="IPR013216">
    <property type="entry name" value="Methyltransf_11"/>
</dbReference>
<accession>A0A1G9VVK4</accession>
<dbReference type="EMBL" id="FNHH01000022">
    <property type="protein sequence ID" value="SDM75915.1"/>
    <property type="molecule type" value="Genomic_DNA"/>
</dbReference>
<organism evidence="2 3">
    <name type="scientific">Daejeonella rubra</name>
    <dbReference type="NCBI Taxonomy" id="990371"/>
    <lineage>
        <taxon>Bacteria</taxon>
        <taxon>Pseudomonadati</taxon>
        <taxon>Bacteroidota</taxon>
        <taxon>Sphingobacteriia</taxon>
        <taxon>Sphingobacteriales</taxon>
        <taxon>Sphingobacteriaceae</taxon>
        <taxon>Daejeonella</taxon>
    </lineage>
</organism>
<dbReference type="CDD" id="cd02440">
    <property type="entry name" value="AdoMet_MTases"/>
    <property type="match status" value="1"/>
</dbReference>
<evidence type="ECO:0000259" key="1">
    <source>
        <dbReference type="Pfam" id="PF08241"/>
    </source>
</evidence>
<reference evidence="3" key="1">
    <citation type="submission" date="2016-10" db="EMBL/GenBank/DDBJ databases">
        <authorList>
            <person name="Varghese N."/>
            <person name="Submissions S."/>
        </authorList>
    </citation>
    <scope>NUCLEOTIDE SEQUENCE [LARGE SCALE GENOMIC DNA]</scope>
    <source>
        <strain evidence="3">DSM 24536</strain>
    </source>
</reference>
<dbReference type="Gene3D" id="3.40.50.150">
    <property type="entry name" value="Vaccinia Virus protein VP39"/>
    <property type="match status" value="1"/>
</dbReference>
<feature type="domain" description="Methyltransferase type 11" evidence="1">
    <location>
        <begin position="53"/>
        <end position="101"/>
    </location>
</feature>
<dbReference type="GO" id="GO:0032259">
    <property type="term" value="P:methylation"/>
    <property type="evidence" value="ECO:0007669"/>
    <property type="project" value="UniProtKB-KW"/>
</dbReference>
<dbReference type="Pfam" id="PF08241">
    <property type="entry name" value="Methyltransf_11"/>
    <property type="match status" value="1"/>
</dbReference>
<protein>
    <submittedName>
        <fullName evidence="2">Methyltransferase domain-containing protein</fullName>
    </submittedName>
</protein>
<dbReference type="SUPFAM" id="SSF53335">
    <property type="entry name" value="S-adenosyl-L-methionine-dependent methyltransferases"/>
    <property type="match status" value="1"/>
</dbReference>
<proteinExistence type="predicted"/>
<dbReference type="RefSeq" id="WP_090705828.1">
    <property type="nucleotide sequence ID" value="NZ_FNHH01000022.1"/>
</dbReference>
<sequence>MKIRNPSSRFDLSIKDNYKVLEVGGGHNPHPKANVVVDKFVDSNYHRSGDIKVLKHQQFLNADGEELPFEDRSFDYVICAQVLEHVNDPVRFIKEQTRVASAGYMETPSMIGEFLIPKESHKWVLQEIDNKIVMYEKEQIDFRPVMDFGYVFQEFLPKNSIGFKIMQQNHSDLTLLKYEWKDDIEVLVNPDSSYYKDFFTKPWDEEACNRFLVKRTLSGEGMSSFSAFIDICRSVFKSKVLKK</sequence>
<name>A0A1G9VVK4_9SPHI</name>
<dbReference type="AlphaFoldDB" id="A0A1G9VVK4"/>
<evidence type="ECO:0000313" key="2">
    <source>
        <dbReference type="EMBL" id="SDM75915.1"/>
    </source>
</evidence>
<keyword evidence="2" id="KW-0808">Transferase</keyword>
<dbReference type="GO" id="GO:0008757">
    <property type="term" value="F:S-adenosylmethionine-dependent methyltransferase activity"/>
    <property type="evidence" value="ECO:0007669"/>
    <property type="project" value="InterPro"/>
</dbReference>
<dbReference type="Proteomes" id="UP000199226">
    <property type="component" value="Unassembled WGS sequence"/>
</dbReference>
<dbReference type="OrthoDB" id="3896938at2"/>
<keyword evidence="3" id="KW-1185">Reference proteome</keyword>
<evidence type="ECO:0000313" key="3">
    <source>
        <dbReference type="Proteomes" id="UP000199226"/>
    </source>
</evidence>
<dbReference type="STRING" id="990371.SAMN05421813_12254"/>
<gene>
    <name evidence="2" type="ORF">SAMN05421813_12254</name>
</gene>